<reference evidence="3 4" key="1">
    <citation type="submission" date="2019-10" db="EMBL/GenBank/DDBJ databases">
        <title>Epibacterium sp. nov., isolated from seawater.</title>
        <authorList>
            <person name="Zhang X."/>
            <person name="Li N."/>
        </authorList>
    </citation>
    <scope>NUCLEOTIDE SEQUENCE [LARGE SCALE GENOMIC DNA]</scope>
    <source>
        <strain evidence="3 4">SM1969</strain>
    </source>
</reference>
<evidence type="ECO:0000313" key="4">
    <source>
        <dbReference type="Proteomes" id="UP000436694"/>
    </source>
</evidence>
<accession>A0A844AYT0</accession>
<keyword evidence="1" id="KW-0812">Transmembrane</keyword>
<sequence>MRTFLAAASLCLGLTSAASAAVVDFDFHVFDAGGTLLSDDGVITYDDALVAPTGPTTLDPFNGITISVTLFGTAYSIVNDTDFPTFAQFNFVDGALDFINYVLEDGQNGVDFSGQPFDNLALLDDLAFNTAADAYFVSAGPAVPAAIPLPAGLPLLVGGLGGLALLRRKARKA</sequence>
<organism evidence="3 4">
    <name type="scientific">Tritonibacter aquimaris</name>
    <dbReference type="NCBI Taxonomy" id="2663379"/>
    <lineage>
        <taxon>Bacteria</taxon>
        <taxon>Pseudomonadati</taxon>
        <taxon>Pseudomonadota</taxon>
        <taxon>Alphaproteobacteria</taxon>
        <taxon>Rhodobacterales</taxon>
        <taxon>Paracoccaceae</taxon>
        <taxon>Tritonibacter</taxon>
    </lineage>
</organism>
<keyword evidence="4" id="KW-1185">Reference proteome</keyword>
<proteinExistence type="predicted"/>
<feature type="chain" id="PRO_5032575043" evidence="2">
    <location>
        <begin position="21"/>
        <end position="173"/>
    </location>
</feature>
<keyword evidence="1" id="KW-0472">Membrane</keyword>
<evidence type="ECO:0000256" key="1">
    <source>
        <dbReference type="SAM" id="Phobius"/>
    </source>
</evidence>
<evidence type="ECO:0000256" key="2">
    <source>
        <dbReference type="SAM" id="SignalP"/>
    </source>
</evidence>
<name>A0A844AYT0_9RHOB</name>
<dbReference type="Proteomes" id="UP000436694">
    <property type="component" value="Unassembled WGS sequence"/>
</dbReference>
<comment type="caution">
    <text evidence="3">The sequence shown here is derived from an EMBL/GenBank/DDBJ whole genome shotgun (WGS) entry which is preliminary data.</text>
</comment>
<gene>
    <name evidence="3" type="ORF">GG681_10760</name>
</gene>
<dbReference type="AlphaFoldDB" id="A0A844AYT0"/>
<keyword evidence="2" id="KW-0732">Signal</keyword>
<feature type="transmembrane region" description="Helical" evidence="1">
    <location>
        <begin position="145"/>
        <end position="166"/>
    </location>
</feature>
<evidence type="ECO:0000313" key="3">
    <source>
        <dbReference type="EMBL" id="MQY43122.1"/>
    </source>
</evidence>
<dbReference type="InterPro" id="IPR022472">
    <property type="entry name" value="VPLPA-CTERM"/>
</dbReference>
<feature type="signal peptide" evidence="2">
    <location>
        <begin position="1"/>
        <end position="20"/>
    </location>
</feature>
<dbReference type="NCBIfam" id="TIGR03370">
    <property type="entry name" value="VPLPA-CTERM"/>
    <property type="match status" value="1"/>
</dbReference>
<dbReference type="EMBL" id="WIXK01000005">
    <property type="protein sequence ID" value="MQY43122.1"/>
    <property type="molecule type" value="Genomic_DNA"/>
</dbReference>
<dbReference type="RefSeq" id="WP_153547984.1">
    <property type="nucleotide sequence ID" value="NZ_WIXK01000005.1"/>
</dbReference>
<protein>
    <submittedName>
        <fullName evidence="3">VPLPA-CTERM sorting domain-containing protein</fullName>
    </submittedName>
</protein>
<keyword evidence="1" id="KW-1133">Transmembrane helix</keyword>